<dbReference type="RefSeq" id="WP_134105499.1">
    <property type="nucleotide sequence ID" value="NZ_SODP01000002.1"/>
</dbReference>
<sequence>MTHPQYPPLFPQQPPAKRSRGPLLLVGALVLLLVAIVATGVVLVVKRSDDKPAAAAPAARTKPSDPTAVEFRRVLMVKAGTCPSPAPAGTACDAKGMRYTLGKVELDGSNVTEVKSALQEKGAGGWYVGLTLDSKGATLFEQLTAALAKQTPPANQLAIVVRGQVVTAPSVQSAIAGGKIEISGGYTRESAEQLVGEITG</sequence>
<feature type="domain" description="SecDF P1 head subdomain" evidence="2">
    <location>
        <begin position="95"/>
        <end position="194"/>
    </location>
</feature>
<gene>
    <name evidence="3" type="ORF">EV653_4335</name>
</gene>
<name>A0A4R8C9W6_9ACTN</name>
<evidence type="ECO:0000313" key="4">
    <source>
        <dbReference type="Proteomes" id="UP000295146"/>
    </source>
</evidence>
<evidence type="ECO:0000256" key="1">
    <source>
        <dbReference type="SAM" id="Phobius"/>
    </source>
</evidence>
<evidence type="ECO:0000259" key="2">
    <source>
        <dbReference type="Pfam" id="PF22599"/>
    </source>
</evidence>
<dbReference type="InterPro" id="IPR054384">
    <property type="entry name" value="SecDF_P1_head"/>
</dbReference>
<keyword evidence="1" id="KW-0472">Membrane</keyword>
<keyword evidence="1" id="KW-1133">Transmembrane helix</keyword>
<dbReference type="Gene3D" id="3.30.1360.200">
    <property type="match status" value="1"/>
</dbReference>
<keyword evidence="4" id="KW-1185">Reference proteome</keyword>
<feature type="transmembrane region" description="Helical" evidence="1">
    <location>
        <begin position="23"/>
        <end position="45"/>
    </location>
</feature>
<reference evidence="3 4" key="1">
    <citation type="submission" date="2019-03" db="EMBL/GenBank/DDBJ databases">
        <title>Genomic Encyclopedia of Type Strains, Phase III (KMG-III): the genomes of soil and plant-associated and newly described type strains.</title>
        <authorList>
            <person name="Whitman W."/>
        </authorList>
    </citation>
    <scope>NUCLEOTIDE SEQUENCE [LARGE SCALE GENOMIC DNA]</scope>
    <source>
        <strain evidence="3 4">VKM Ac-2573</strain>
    </source>
</reference>
<evidence type="ECO:0000313" key="3">
    <source>
        <dbReference type="EMBL" id="TDW70293.1"/>
    </source>
</evidence>
<dbReference type="Proteomes" id="UP000295146">
    <property type="component" value="Unassembled WGS sequence"/>
</dbReference>
<protein>
    <recommendedName>
        <fullName evidence="2">SecDF P1 head subdomain domain-containing protein</fullName>
    </recommendedName>
</protein>
<dbReference type="EMBL" id="SODP01000002">
    <property type="protein sequence ID" value="TDW70293.1"/>
    <property type="molecule type" value="Genomic_DNA"/>
</dbReference>
<organism evidence="3 4">
    <name type="scientific">Kribbella pratensis</name>
    <dbReference type="NCBI Taxonomy" id="2512112"/>
    <lineage>
        <taxon>Bacteria</taxon>
        <taxon>Bacillati</taxon>
        <taxon>Actinomycetota</taxon>
        <taxon>Actinomycetes</taxon>
        <taxon>Propionibacteriales</taxon>
        <taxon>Kribbellaceae</taxon>
        <taxon>Kribbella</taxon>
    </lineage>
</organism>
<comment type="caution">
    <text evidence="3">The sequence shown here is derived from an EMBL/GenBank/DDBJ whole genome shotgun (WGS) entry which is preliminary data.</text>
</comment>
<dbReference type="OrthoDB" id="3543927at2"/>
<accession>A0A4R8C9W6</accession>
<dbReference type="AlphaFoldDB" id="A0A4R8C9W6"/>
<keyword evidence="1" id="KW-0812">Transmembrane</keyword>
<proteinExistence type="predicted"/>
<dbReference type="Pfam" id="PF22599">
    <property type="entry name" value="SecDF_P1_head"/>
    <property type="match status" value="1"/>
</dbReference>